<feature type="domain" description="DNA endonuclease activator Ctp1 C-terminal" evidence="6">
    <location>
        <begin position="582"/>
        <end position="692"/>
    </location>
</feature>
<comment type="subcellular location">
    <subcellularLocation>
        <location evidence="1">Nucleus</location>
    </subcellularLocation>
</comment>
<feature type="region of interest" description="Disordered" evidence="5">
    <location>
        <begin position="707"/>
        <end position="728"/>
    </location>
</feature>
<dbReference type="InterPro" id="IPR033316">
    <property type="entry name" value="RBBP8-like"/>
</dbReference>
<feature type="coiled-coil region" evidence="4">
    <location>
        <begin position="140"/>
        <end position="174"/>
    </location>
</feature>
<proteinExistence type="predicted"/>
<keyword evidence="2" id="KW-0227">DNA damage</keyword>
<dbReference type="Proteomes" id="UP001556367">
    <property type="component" value="Unassembled WGS sequence"/>
</dbReference>
<evidence type="ECO:0000313" key="7">
    <source>
        <dbReference type="EMBL" id="KAL0959049.1"/>
    </source>
</evidence>
<evidence type="ECO:0000256" key="2">
    <source>
        <dbReference type="ARBA" id="ARBA00022763"/>
    </source>
</evidence>
<feature type="compositionally biased region" description="Polar residues" evidence="5">
    <location>
        <begin position="370"/>
        <end position="379"/>
    </location>
</feature>
<keyword evidence="3" id="KW-0539">Nucleus</keyword>
<feature type="coiled-coil region" evidence="4">
    <location>
        <begin position="25"/>
        <end position="52"/>
    </location>
</feature>
<dbReference type="EMBL" id="JASNQZ010000003">
    <property type="protein sequence ID" value="KAL0959049.1"/>
    <property type="molecule type" value="Genomic_DNA"/>
</dbReference>
<dbReference type="Pfam" id="PF08573">
    <property type="entry name" value="SAE2"/>
    <property type="match status" value="1"/>
</dbReference>
<evidence type="ECO:0000256" key="4">
    <source>
        <dbReference type="SAM" id="Coils"/>
    </source>
</evidence>
<keyword evidence="4" id="KW-0175">Coiled coil</keyword>
<dbReference type="PANTHER" id="PTHR15107:SF0">
    <property type="entry name" value="DNA ENDONUCLEASE ACTIVATOR CTP1 C-TERMINAL DOMAIN-CONTAINING PROTEIN"/>
    <property type="match status" value="1"/>
</dbReference>
<evidence type="ECO:0000259" key="6">
    <source>
        <dbReference type="Pfam" id="PF08573"/>
    </source>
</evidence>
<protein>
    <recommendedName>
        <fullName evidence="6">DNA endonuclease activator Ctp1 C-terminal domain-containing protein</fullName>
    </recommendedName>
</protein>
<evidence type="ECO:0000256" key="3">
    <source>
        <dbReference type="ARBA" id="ARBA00023242"/>
    </source>
</evidence>
<feature type="compositionally biased region" description="Polar residues" evidence="5">
    <location>
        <begin position="391"/>
        <end position="404"/>
    </location>
</feature>
<reference evidence="8" key="1">
    <citation type="submission" date="2024-06" db="EMBL/GenBank/DDBJ databases">
        <title>Multi-omics analyses provide insights into the biosynthesis of the anticancer antibiotic pleurotin in Hohenbuehelia grisea.</title>
        <authorList>
            <person name="Weaver J.A."/>
            <person name="Alberti F."/>
        </authorList>
    </citation>
    <scope>NUCLEOTIDE SEQUENCE [LARGE SCALE GENOMIC DNA]</scope>
    <source>
        <strain evidence="8">T-177</strain>
    </source>
</reference>
<evidence type="ECO:0000256" key="5">
    <source>
        <dbReference type="SAM" id="MobiDB-lite"/>
    </source>
</evidence>
<organism evidence="7 8">
    <name type="scientific">Hohenbuehelia grisea</name>
    <dbReference type="NCBI Taxonomy" id="104357"/>
    <lineage>
        <taxon>Eukaryota</taxon>
        <taxon>Fungi</taxon>
        <taxon>Dikarya</taxon>
        <taxon>Basidiomycota</taxon>
        <taxon>Agaricomycotina</taxon>
        <taxon>Agaricomycetes</taxon>
        <taxon>Agaricomycetidae</taxon>
        <taxon>Agaricales</taxon>
        <taxon>Pleurotineae</taxon>
        <taxon>Pleurotaceae</taxon>
        <taxon>Hohenbuehelia</taxon>
    </lineage>
</organism>
<accession>A0ABR3JTT2</accession>
<evidence type="ECO:0000256" key="1">
    <source>
        <dbReference type="ARBA" id="ARBA00004123"/>
    </source>
</evidence>
<gene>
    <name evidence="7" type="ORF">HGRIS_014352</name>
</gene>
<dbReference type="PANTHER" id="PTHR15107">
    <property type="entry name" value="RETINOBLASTOMA BINDING PROTEIN 8"/>
    <property type="match status" value="1"/>
</dbReference>
<evidence type="ECO:0000313" key="8">
    <source>
        <dbReference type="Proteomes" id="UP001556367"/>
    </source>
</evidence>
<keyword evidence="8" id="KW-1185">Reference proteome</keyword>
<dbReference type="InterPro" id="IPR013882">
    <property type="entry name" value="Ctp1_C"/>
</dbReference>
<feature type="region of interest" description="Disordered" evidence="5">
    <location>
        <begin position="356"/>
        <end position="498"/>
    </location>
</feature>
<comment type="caution">
    <text evidence="7">The sequence shown here is derived from an EMBL/GenBank/DDBJ whole genome shotgun (WGS) entry which is preliminary data.</text>
</comment>
<name>A0ABR3JTT2_9AGAR</name>
<feature type="compositionally biased region" description="Polar residues" evidence="5">
    <location>
        <begin position="309"/>
        <end position="327"/>
    </location>
</feature>
<sequence>MSSTLPAATPMFSSELFRERDKALEQKHSKEISALESRLAKLKYRNDDLVKQLYEARHRGDHLAMSLGFTDIYDAQVAIDGADHETKYTQCVQRMVDAEARLLAVTEENDALRGIATEAMSRLADMSTSRLHDSDLAEELRRKDADLATLKGALERAKGEVESLQKRLDRLGDKSTSRRSNQAQELAHLLSRYDQLFSVYRKSAERALKDWTNYKLLRHWLFVEDGLLDYKGSNDPKFKEQVRSMVGKKLKKILEAGPEKFPLPQEPTLPDPEMWKQGGAISRLDKLEVNKENAPSPILSSKHRKEPPETQQKLTSTLMTRTNTQKTPLVDSRNPAQLSALSAPSTHESMLVVPAPIKVPGSSDTEEDSQAISHLSSPLATPLFKPPYPPTSATVVQRRSGGSSDTEEDSQMPSSPSLTPAPAHINSTPAWTASPRLDVVSSLPPQRTRRREELAPFSQFDDVTPRPTKIRRTFAHEDPSHVGIFSSLDTPETKNPAGVIDRSRKNILELLIGSGKGKEKAPLEANTPSPLSIKDRSKGIVFSAPPGVRVKDVKGPGSSKSTNLARSLFAINPERNGGLDFQFEDVIRSRDDRRRLDAGDCECCREYYDAIGPLPQGPSAPLWRSPPATPVKPCPRHGHGIDSRLAVKSVDRGSQRAGTQAHKQAISRHRHQWARAGTPPGYWDIGFPSTQEAIAINDQAEVMHRKKEETIEAEARRDNGRYIQRQRD</sequence>
<feature type="region of interest" description="Disordered" evidence="5">
    <location>
        <begin position="293"/>
        <end position="336"/>
    </location>
</feature>